<dbReference type="AlphaFoldDB" id="A0A0F7SEP4"/>
<sequence length="118" mass="13088">MHSPSRCRARLARRVGRTYGRCTEKAHRLRRLYHNAYKSRGCIGIRRGTISDPGSRSPRSSISDSVPISENTSSTAFSDPATTKPSTYNIKYTFRSSRSPVNKQLSASVAHSLSPDDT</sequence>
<feature type="region of interest" description="Disordered" evidence="1">
    <location>
        <begin position="44"/>
        <end position="118"/>
    </location>
</feature>
<protein>
    <submittedName>
        <fullName evidence="2">Uncharacterized protein</fullName>
    </submittedName>
</protein>
<feature type="compositionally biased region" description="Polar residues" evidence="1">
    <location>
        <begin position="70"/>
        <end position="111"/>
    </location>
</feature>
<feature type="compositionally biased region" description="Low complexity" evidence="1">
    <location>
        <begin position="50"/>
        <end position="69"/>
    </location>
</feature>
<organism evidence="2">
    <name type="scientific">Phaffia rhodozyma</name>
    <name type="common">Yeast</name>
    <name type="synonym">Xanthophyllomyces dendrorhous</name>
    <dbReference type="NCBI Taxonomy" id="264483"/>
    <lineage>
        <taxon>Eukaryota</taxon>
        <taxon>Fungi</taxon>
        <taxon>Dikarya</taxon>
        <taxon>Basidiomycota</taxon>
        <taxon>Agaricomycotina</taxon>
        <taxon>Tremellomycetes</taxon>
        <taxon>Cystofilobasidiales</taxon>
        <taxon>Mrakiaceae</taxon>
        <taxon>Phaffia</taxon>
    </lineage>
</organism>
<evidence type="ECO:0000313" key="2">
    <source>
        <dbReference type="EMBL" id="CDZ96931.1"/>
    </source>
</evidence>
<evidence type="ECO:0000256" key="1">
    <source>
        <dbReference type="SAM" id="MobiDB-lite"/>
    </source>
</evidence>
<accession>A0A0F7SEP4</accession>
<reference evidence="2" key="1">
    <citation type="submission" date="2014-08" db="EMBL/GenBank/DDBJ databases">
        <authorList>
            <person name="Sharma Rahul"/>
            <person name="Thines Marco"/>
        </authorList>
    </citation>
    <scope>NUCLEOTIDE SEQUENCE</scope>
</reference>
<proteinExistence type="predicted"/>
<dbReference type="EMBL" id="LN483167">
    <property type="protein sequence ID" value="CDZ96931.1"/>
    <property type="molecule type" value="Genomic_DNA"/>
</dbReference>
<name>A0A0F7SEP4_PHARH</name>